<dbReference type="SUPFAM" id="SSF52540">
    <property type="entry name" value="P-loop containing nucleoside triphosphate hydrolases"/>
    <property type="match status" value="1"/>
</dbReference>
<dbReference type="OrthoDB" id="6118651at2759"/>
<dbReference type="PANTHER" id="PTHR46312:SF2">
    <property type="entry name" value="NUCLEOTIDE-BINDING OLIGOMERIZATION DOMAIN-CONTAINING PROTEIN 2-LIKE"/>
    <property type="match status" value="1"/>
</dbReference>
<dbReference type="InterPro" id="IPR027417">
    <property type="entry name" value="P-loop_NTPase"/>
</dbReference>
<evidence type="ECO:0000256" key="1">
    <source>
        <dbReference type="ARBA" id="ARBA00022741"/>
    </source>
</evidence>
<feature type="domain" description="NACHT" evidence="4">
    <location>
        <begin position="204"/>
        <end position="338"/>
    </location>
</feature>
<dbReference type="Gene3D" id="3.80.10.10">
    <property type="entry name" value="Ribonuclease Inhibitor"/>
    <property type="match status" value="1"/>
</dbReference>
<dbReference type="InterPro" id="IPR032675">
    <property type="entry name" value="LRR_dom_sf"/>
</dbReference>
<dbReference type="Proteomes" id="UP000887568">
    <property type="component" value="Unplaced"/>
</dbReference>
<dbReference type="EnsemblMetazoa" id="XM_038196548.1">
    <property type="protein sequence ID" value="XP_038052476.1"/>
    <property type="gene ID" value="LOC119725187"/>
</dbReference>
<dbReference type="InterPro" id="IPR007111">
    <property type="entry name" value="NACHT_NTPase"/>
</dbReference>
<evidence type="ECO:0000259" key="4">
    <source>
        <dbReference type="PROSITE" id="PS50837"/>
    </source>
</evidence>
<organism evidence="5 6">
    <name type="scientific">Patiria miniata</name>
    <name type="common">Bat star</name>
    <name type="synonym">Asterina miniata</name>
    <dbReference type="NCBI Taxonomy" id="46514"/>
    <lineage>
        <taxon>Eukaryota</taxon>
        <taxon>Metazoa</taxon>
        <taxon>Echinodermata</taxon>
        <taxon>Eleutherozoa</taxon>
        <taxon>Asterozoa</taxon>
        <taxon>Asteroidea</taxon>
        <taxon>Valvatacea</taxon>
        <taxon>Valvatida</taxon>
        <taxon>Asterinidae</taxon>
        <taxon>Patiria</taxon>
    </lineage>
</organism>
<dbReference type="PANTHER" id="PTHR46312">
    <property type="entry name" value="NACHT DOMAIN-CONTAINING PROTEIN"/>
    <property type="match status" value="1"/>
</dbReference>
<dbReference type="PROSITE" id="PS50837">
    <property type="entry name" value="NACHT"/>
    <property type="match status" value="1"/>
</dbReference>
<evidence type="ECO:0000313" key="6">
    <source>
        <dbReference type="Proteomes" id="UP000887568"/>
    </source>
</evidence>
<dbReference type="SUPFAM" id="SSF47986">
    <property type="entry name" value="DEATH domain"/>
    <property type="match status" value="1"/>
</dbReference>
<dbReference type="RefSeq" id="XP_038052476.1">
    <property type="nucleotide sequence ID" value="XM_038196548.1"/>
</dbReference>
<dbReference type="PROSITE" id="PS50017">
    <property type="entry name" value="DEATH_DOMAIN"/>
    <property type="match status" value="1"/>
</dbReference>
<dbReference type="InterPro" id="IPR000488">
    <property type="entry name" value="Death_dom"/>
</dbReference>
<dbReference type="Pfam" id="PF00531">
    <property type="entry name" value="Death"/>
    <property type="match status" value="1"/>
</dbReference>
<reference evidence="5" key="1">
    <citation type="submission" date="2022-11" db="UniProtKB">
        <authorList>
            <consortium name="EnsemblMetazoa"/>
        </authorList>
    </citation>
    <scope>IDENTIFICATION</scope>
</reference>
<keyword evidence="1" id="KW-0547">Nucleotide-binding</keyword>
<evidence type="ECO:0000259" key="3">
    <source>
        <dbReference type="PROSITE" id="PS50017"/>
    </source>
</evidence>
<evidence type="ECO:0000313" key="5">
    <source>
        <dbReference type="EnsemblMetazoa" id="XP_038052476.1"/>
    </source>
</evidence>
<dbReference type="GO" id="GO:0005524">
    <property type="term" value="F:ATP binding"/>
    <property type="evidence" value="ECO:0007669"/>
    <property type="project" value="UniProtKB-KW"/>
</dbReference>
<keyword evidence="6" id="KW-1185">Reference proteome</keyword>
<dbReference type="GeneID" id="119725187"/>
<dbReference type="OMA" id="ENACLEM"/>
<dbReference type="AlphaFoldDB" id="A0A913ZN51"/>
<dbReference type="InterPro" id="IPR011029">
    <property type="entry name" value="DEATH-like_dom_sf"/>
</dbReference>
<dbReference type="SUPFAM" id="SSF52047">
    <property type="entry name" value="RNI-like"/>
    <property type="match status" value="1"/>
</dbReference>
<accession>A0A913ZN51</accession>
<dbReference type="Pfam" id="PF05729">
    <property type="entry name" value="NACHT"/>
    <property type="match status" value="1"/>
</dbReference>
<dbReference type="GO" id="GO:0007165">
    <property type="term" value="P:signal transduction"/>
    <property type="evidence" value="ECO:0007669"/>
    <property type="project" value="InterPro"/>
</dbReference>
<evidence type="ECO:0000256" key="2">
    <source>
        <dbReference type="ARBA" id="ARBA00022840"/>
    </source>
</evidence>
<keyword evidence="2" id="KW-0067">ATP-binding</keyword>
<dbReference type="Gene3D" id="3.40.50.300">
    <property type="entry name" value="P-loop containing nucleotide triphosphate hydrolases"/>
    <property type="match status" value="1"/>
</dbReference>
<dbReference type="Gene3D" id="1.10.533.10">
    <property type="entry name" value="Death Domain, Fas"/>
    <property type="match status" value="1"/>
</dbReference>
<name>A0A913ZN51_PATMI</name>
<feature type="domain" description="Death" evidence="3">
    <location>
        <begin position="41"/>
        <end position="126"/>
    </location>
</feature>
<proteinExistence type="predicted"/>
<sequence length="935" mass="104672">MLQRPQNIVRSLTAMTSACFIGAARIVYNPHQQGDNRGRPPDRLLNDVAKEIVSDWRRLGIDLGLSRATIANIERLPNKDEQDKAFEMLTSWKQKLRNGEDGFRLLVASLSKWERNDLVEMVENACLEMPVVNRDDLAARIRGMLRSKYCGHRIVTTSSNGEVKFELPNIFTPLELTKKAVVSTRLGAHMELLDLRNSDGDMYKQILVRGPMGCGKTVLLKAISQDWSKQNANLSSSASMYELMFSIDLRDVSEAEDLADHVFKQLLPDDITDLSSDSLRSYLEDPEKQSRVAVLLDGLDQLTCCGNKLSSKVVPEYFYKLITKKVLRESLVIVASRTLTKKLPDSYQIVDVGGLSKEAVTTYVEKFFQGDSAKAHYLQDVLVSYSPDLRDFSTSPNIACALCELLNSKGERGFPTKLTSLYDKIFEDMMRQYQSDICLHGNGPIRYLAKSVLKSMDLADVFPTFHNPVPVRDEQLGRFFHDIGKVALRGLLAHRENQDFEESDFGRDTLAIARSVGLLVKGDETSAVIRFCHQSMQEYCASKYCQSLAASKPTKFRKKLLEKDSLVDLVNLYRFCCGGSGESSDLVMKLVVPCLAQKEVAVGSCLEGRVALACLTEFHSDDFLRHLVGFLTKEGSIKVEYSFSGSCLLRDLCSVLATAHGRKEFRHNLESVHTLDVSCRMNTGCIRRIAEMVRQLRHLQTVSVVDNSNQIPFQLDTALNGERVALHPVSELSSSLRRHHLSKLTVINCGLDSRCLASVLSQLPDLQSLDLSNNPGIIWSRLRMTAQPPRLTTLTLRQCGINKDQVGSFVQFLQQQPDLVELDIDRNDLDTSGLGLILDALCDMGKLQIVSAERRRSDGMLLPHDETVRMLRRCSTLKALNVSRWEPMDEDAGAEMLEAASNLDDFQALIFDERSVIVDELGNVATSQALIVIQP</sequence>
<protein>
    <submittedName>
        <fullName evidence="5">Uncharacterized protein</fullName>
    </submittedName>
</protein>